<dbReference type="EMBL" id="BRXW01000138">
    <property type="protein sequence ID" value="GMI09539.1"/>
    <property type="molecule type" value="Genomic_DNA"/>
</dbReference>
<gene>
    <name evidence="1" type="ORF">TrLO_g1297</name>
</gene>
<dbReference type="Proteomes" id="UP001165122">
    <property type="component" value="Unassembled WGS sequence"/>
</dbReference>
<accession>A0A9W7FCB6</accession>
<dbReference type="Gene3D" id="3.80.10.10">
    <property type="entry name" value="Ribonuclease Inhibitor"/>
    <property type="match status" value="1"/>
</dbReference>
<proteinExistence type="predicted"/>
<keyword evidence="2" id="KW-1185">Reference proteome</keyword>
<dbReference type="PANTHER" id="PTHR45661">
    <property type="entry name" value="SURFACE ANTIGEN"/>
    <property type="match status" value="1"/>
</dbReference>
<dbReference type="InterPro" id="IPR032675">
    <property type="entry name" value="LRR_dom_sf"/>
</dbReference>
<sequence>MIVHGGADCVFSWFGEDEEEQEEFVRRTAFDERQKERHVLATRVNFLLNVTKVGENAFSYAVNLVVVDFPDGVERIGNDAFFGCTSLTTVSFPTMLTAIGEYAFHYCISLENVDLLHTNFQELGEGVVTECENLKSMTIPDSLQTLGGEVIRGSSKLVPSNVAVWEEYTVVAYLRSQQNN</sequence>
<protein>
    <submittedName>
        <fullName evidence="1">Uncharacterized protein</fullName>
    </submittedName>
</protein>
<organism evidence="1 2">
    <name type="scientific">Triparma laevis f. longispina</name>
    <dbReference type="NCBI Taxonomy" id="1714387"/>
    <lineage>
        <taxon>Eukaryota</taxon>
        <taxon>Sar</taxon>
        <taxon>Stramenopiles</taxon>
        <taxon>Ochrophyta</taxon>
        <taxon>Bolidophyceae</taxon>
        <taxon>Parmales</taxon>
        <taxon>Triparmaceae</taxon>
        <taxon>Triparma</taxon>
    </lineage>
</organism>
<dbReference type="InterPro" id="IPR026906">
    <property type="entry name" value="LRR_5"/>
</dbReference>
<dbReference type="OrthoDB" id="10264456at2759"/>
<comment type="caution">
    <text evidence="1">The sequence shown here is derived from an EMBL/GenBank/DDBJ whole genome shotgun (WGS) entry which is preliminary data.</text>
</comment>
<reference evidence="2" key="1">
    <citation type="journal article" date="2023" name="Commun. Biol.">
        <title>Genome analysis of Parmales, the sister group of diatoms, reveals the evolutionary specialization of diatoms from phago-mixotrophs to photoautotrophs.</title>
        <authorList>
            <person name="Ban H."/>
            <person name="Sato S."/>
            <person name="Yoshikawa S."/>
            <person name="Yamada K."/>
            <person name="Nakamura Y."/>
            <person name="Ichinomiya M."/>
            <person name="Sato N."/>
            <person name="Blanc-Mathieu R."/>
            <person name="Endo H."/>
            <person name="Kuwata A."/>
            <person name="Ogata H."/>
        </authorList>
    </citation>
    <scope>NUCLEOTIDE SEQUENCE [LARGE SCALE GENOMIC DNA]</scope>
    <source>
        <strain evidence="2">NIES 3700</strain>
    </source>
</reference>
<evidence type="ECO:0000313" key="1">
    <source>
        <dbReference type="EMBL" id="GMI09539.1"/>
    </source>
</evidence>
<dbReference type="PANTHER" id="PTHR45661:SF3">
    <property type="entry name" value="IG-LIKE DOMAIN-CONTAINING PROTEIN"/>
    <property type="match status" value="1"/>
</dbReference>
<dbReference type="InterPro" id="IPR053139">
    <property type="entry name" value="Surface_bspA-like"/>
</dbReference>
<dbReference type="AlphaFoldDB" id="A0A9W7FCB6"/>
<evidence type="ECO:0000313" key="2">
    <source>
        <dbReference type="Proteomes" id="UP001165122"/>
    </source>
</evidence>
<dbReference type="Pfam" id="PF13306">
    <property type="entry name" value="LRR_5"/>
    <property type="match status" value="1"/>
</dbReference>
<name>A0A9W7FCB6_9STRA</name>
<dbReference type="SUPFAM" id="SSF52058">
    <property type="entry name" value="L domain-like"/>
    <property type="match status" value="1"/>
</dbReference>